<dbReference type="PANTHER" id="PTHR47076">
    <property type="entry name" value="NHL DOMAIN PROTEIN"/>
    <property type="match status" value="1"/>
</dbReference>
<reference evidence="1 2" key="1">
    <citation type="journal article" date="2021" name="Hortic Res">
        <title>The domestication of Cucurbita argyrosperma as revealed by the genome of its wild relative.</title>
        <authorList>
            <person name="Barrera-Redondo J."/>
            <person name="Sanchez-de la Vega G."/>
            <person name="Aguirre-Liguori J.A."/>
            <person name="Castellanos-Morales G."/>
            <person name="Gutierrez-Guerrero Y.T."/>
            <person name="Aguirre-Dugua X."/>
            <person name="Aguirre-Planter E."/>
            <person name="Tenaillon M.I."/>
            <person name="Lira-Saade R."/>
            <person name="Eguiarte L.E."/>
        </authorList>
    </citation>
    <scope>NUCLEOTIDE SEQUENCE [LARGE SCALE GENOMIC DNA]</scope>
    <source>
        <strain evidence="1">JBR-2021</strain>
    </source>
</reference>
<dbReference type="EMBL" id="JAGKQH010000010">
    <property type="protein sequence ID" value="KAG6589797.1"/>
    <property type="molecule type" value="Genomic_DNA"/>
</dbReference>
<protein>
    <recommendedName>
        <fullName evidence="3">Stress induced protein</fullName>
    </recommendedName>
</protein>
<dbReference type="PANTHER" id="PTHR47076:SF12">
    <property type="entry name" value="NHL DOMAIN-CONTAINING PROTEIN"/>
    <property type="match status" value="1"/>
</dbReference>
<dbReference type="Proteomes" id="UP000685013">
    <property type="component" value="Chromosome 10"/>
</dbReference>
<organism evidence="1 2">
    <name type="scientific">Cucurbita argyrosperma subsp. sororia</name>
    <dbReference type="NCBI Taxonomy" id="37648"/>
    <lineage>
        <taxon>Eukaryota</taxon>
        <taxon>Viridiplantae</taxon>
        <taxon>Streptophyta</taxon>
        <taxon>Embryophyta</taxon>
        <taxon>Tracheophyta</taxon>
        <taxon>Spermatophyta</taxon>
        <taxon>Magnoliopsida</taxon>
        <taxon>eudicotyledons</taxon>
        <taxon>Gunneridae</taxon>
        <taxon>Pentapetalae</taxon>
        <taxon>rosids</taxon>
        <taxon>fabids</taxon>
        <taxon>Cucurbitales</taxon>
        <taxon>Cucurbitaceae</taxon>
        <taxon>Cucurbiteae</taxon>
        <taxon>Cucurbita</taxon>
    </lineage>
</organism>
<name>A0AAV6MZY5_9ROSI</name>
<dbReference type="AlphaFoldDB" id="A0AAV6MZY5"/>
<accession>A0AAV6MZY5</accession>
<evidence type="ECO:0000313" key="1">
    <source>
        <dbReference type="EMBL" id="KAG6589797.1"/>
    </source>
</evidence>
<feature type="non-terminal residue" evidence="1">
    <location>
        <position position="1"/>
    </location>
</feature>
<proteinExistence type="predicted"/>
<evidence type="ECO:0008006" key="3">
    <source>
        <dbReference type="Google" id="ProtNLM"/>
    </source>
</evidence>
<sequence>MATHPTRPREQDDLQDIDEAVPSNGCGCFRLFGFNRNGNYEGRSLLQQQQGWEEESWMVRKLKKLKEVSEMVGGPRWKNFIRKMGGLFRRKKQRKNRFQYDPESYALNFDDGFDGEDDDRHPPIAFSTRLRPHQSPLRKHAGKDPNPSRIAILNCQLFLDLRTRGIGSYSREFPSSAGDRPSSFLCLRSDSNRARTLQQWSFGVDLGSGF</sequence>
<gene>
    <name evidence="1" type="ORF">SDJN03_15220</name>
</gene>
<evidence type="ECO:0000313" key="2">
    <source>
        <dbReference type="Proteomes" id="UP000685013"/>
    </source>
</evidence>
<keyword evidence="2" id="KW-1185">Reference proteome</keyword>
<comment type="caution">
    <text evidence="1">The sequence shown here is derived from an EMBL/GenBank/DDBJ whole genome shotgun (WGS) entry which is preliminary data.</text>
</comment>